<gene>
    <name evidence="1" type="ORF">S06H3_29573</name>
</gene>
<reference evidence="1" key="1">
    <citation type="journal article" date="2014" name="Front. Microbiol.">
        <title>High frequency of phylogenetically diverse reductive dehalogenase-homologous genes in deep subseafloor sedimentary metagenomes.</title>
        <authorList>
            <person name="Kawai M."/>
            <person name="Futagami T."/>
            <person name="Toyoda A."/>
            <person name="Takaki Y."/>
            <person name="Nishi S."/>
            <person name="Hori S."/>
            <person name="Arai W."/>
            <person name="Tsubouchi T."/>
            <person name="Morono Y."/>
            <person name="Uchiyama I."/>
            <person name="Ito T."/>
            <person name="Fujiyama A."/>
            <person name="Inagaki F."/>
            <person name="Takami H."/>
        </authorList>
    </citation>
    <scope>NUCLEOTIDE SEQUENCE</scope>
    <source>
        <strain evidence="1">Expedition CK06-06</strain>
    </source>
</reference>
<feature type="non-terminal residue" evidence="1">
    <location>
        <position position="248"/>
    </location>
</feature>
<name>X1NU15_9ZZZZ</name>
<sequence>MVSGIDVLFTDLEESIPDVLVNAMRSGEANVVRGLQAMSGSIMWHFTHPVIHLIEVIVDARREDGVVYAGTLEDVMCSVRGDEIVNDFIEWGLLEPDIDSDGEEIFVAPGIWDTFISTLDDEAPDMGLESLGKILGICSLVKHRGDRRQRPIGLKLYEPIKALAARAKNQGGNISQSDARAQFTRYSSWDADKRWLHLTYGDRQRVNTLRFFSDMTGDPWILNPDVSVALERILGRTNELLRERGILK</sequence>
<proteinExistence type="predicted"/>
<dbReference type="EMBL" id="BARV01017335">
    <property type="protein sequence ID" value="GAI22149.1"/>
    <property type="molecule type" value="Genomic_DNA"/>
</dbReference>
<dbReference type="AlphaFoldDB" id="X1NU15"/>
<evidence type="ECO:0000313" key="1">
    <source>
        <dbReference type="EMBL" id="GAI22149.1"/>
    </source>
</evidence>
<organism evidence="1">
    <name type="scientific">marine sediment metagenome</name>
    <dbReference type="NCBI Taxonomy" id="412755"/>
    <lineage>
        <taxon>unclassified sequences</taxon>
        <taxon>metagenomes</taxon>
        <taxon>ecological metagenomes</taxon>
    </lineage>
</organism>
<comment type="caution">
    <text evidence="1">The sequence shown here is derived from an EMBL/GenBank/DDBJ whole genome shotgun (WGS) entry which is preliminary data.</text>
</comment>
<accession>X1NU15</accession>
<protein>
    <submittedName>
        <fullName evidence="1">Uncharacterized protein</fullName>
    </submittedName>
</protein>